<dbReference type="SUPFAM" id="SSF53756">
    <property type="entry name" value="UDP-Glycosyltransferase/glycogen phosphorylase"/>
    <property type="match status" value="1"/>
</dbReference>
<dbReference type="Gene3D" id="3.40.50.2000">
    <property type="entry name" value="Glycogen Phosphorylase B"/>
    <property type="match status" value="2"/>
</dbReference>
<dbReference type="Pfam" id="PF01075">
    <property type="entry name" value="Glyco_transf_9"/>
    <property type="match status" value="1"/>
</dbReference>
<reference evidence="3" key="1">
    <citation type="journal article" date="2023" name="Antonie Van Leeuwenhoek">
        <title>Mesoterricola silvestris gen. nov., sp. nov., Mesoterricola sediminis sp. nov., Geothrix oryzae sp. nov., Geothrix edaphica sp. nov., Geothrix rubra sp. nov., and Geothrix limicola sp. nov., six novel members of Acidobacteriota isolated from soils.</title>
        <authorList>
            <person name="Itoh H."/>
            <person name="Sugisawa Y."/>
            <person name="Mise K."/>
            <person name="Xu Z."/>
            <person name="Kuniyasu M."/>
            <person name="Ushijima N."/>
            <person name="Kawano K."/>
            <person name="Kobayashi E."/>
            <person name="Shiratori Y."/>
            <person name="Masuda Y."/>
            <person name="Senoo K."/>
        </authorList>
    </citation>
    <scope>NUCLEOTIDE SEQUENCE</scope>
    <source>
        <strain evidence="3">Red802</strain>
    </source>
</reference>
<dbReference type="Proteomes" id="UP001165044">
    <property type="component" value="Unassembled WGS sequence"/>
</dbReference>
<accession>A0ABQ5Q0G1</accession>
<organism evidence="3 4">
    <name type="scientific">Geothrix edaphica</name>
    <dbReference type="NCBI Taxonomy" id="2927976"/>
    <lineage>
        <taxon>Bacteria</taxon>
        <taxon>Pseudomonadati</taxon>
        <taxon>Acidobacteriota</taxon>
        <taxon>Holophagae</taxon>
        <taxon>Holophagales</taxon>
        <taxon>Holophagaceae</taxon>
        <taxon>Geothrix</taxon>
    </lineage>
</organism>
<dbReference type="EMBL" id="BSDC01000003">
    <property type="protein sequence ID" value="GLH68197.1"/>
    <property type="molecule type" value="Genomic_DNA"/>
</dbReference>
<sequence>MSAASRHPALARFDQALAGGAAPEVWIRFPRQLGDVVMTLPFLRTLQHHWNAVAAERGVQLRWIAVGHHIGAALLSEADPAFIAEAHIEGGGAAKPDPWALVRGWRKRPPAAFLNLSQSARLPFAAWLSRVPLRAGIADNHLRLLYHHPIRYRNLPLHIATRIQPLLEALTGDDRALWLPLTPALLGGHKGPDKLRAEGWDGEPYATLAFGTRGFGKRWFPEDRTWPELMRLLQARDIRPVLLGGPDEAALGAALAGAVPGAINLAGKTTLPEACAIQAAAWGNVAIDTGLAHTAAATGRPTVTLFGPSPEVWVNPIGPRALPLRGPDVDCDPAVLDGFPTHGSSAHRIPPARVVEMLEMLVKES</sequence>
<keyword evidence="4" id="KW-1185">Reference proteome</keyword>
<proteinExistence type="predicted"/>
<protein>
    <submittedName>
        <fullName evidence="3">ADP-heptose--LPS heptosyltransferase</fullName>
    </submittedName>
</protein>
<dbReference type="InterPro" id="IPR051199">
    <property type="entry name" value="LPS_LOS_Heptosyltrfase"/>
</dbReference>
<dbReference type="CDD" id="cd03789">
    <property type="entry name" value="GT9_LPS_heptosyltransferase"/>
    <property type="match status" value="1"/>
</dbReference>
<evidence type="ECO:0000256" key="2">
    <source>
        <dbReference type="ARBA" id="ARBA00022679"/>
    </source>
</evidence>
<dbReference type="PANTHER" id="PTHR30160:SF7">
    <property type="entry name" value="ADP-HEPTOSE--LPS HEPTOSYLTRANSFERASE 2"/>
    <property type="match status" value="1"/>
</dbReference>
<comment type="caution">
    <text evidence="3">The sequence shown here is derived from an EMBL/GenBank/DDBJ whole genome shotgun (WGS) entry which is preliminary data.</text>
</comment>
<keyword evidence="2" id="KW-0808">Transferase</keyword>
<evidence type="ECO:0000313" key="4">
    <source>
        <dbReference type="Proteomes" id="UP001165044"/>
    </source>
</evidence>
<name>A0ABQ5Q0G1_9BACT</name>
<dbReference type="RefSeq" id="WP_285609955.1">
    <property type="nucleotide sequence ID" value="NZ_BSDC01000003.1"/>
</dbReference>
<dbReference type="InterPro" id="IPR002201">
    <property type="entry name" value="Glyco_trans_9"/>
</dbReference>
<gene>
    <name evidence="3" type="ORF">GETHED_25610</name>
</gene>
<dbReference type="PANTHER" id="PTHR30160">
    <property type="entry name" value="TETRAACYLDISACCHARIDE 4'-KINASE-RELATED"/>
    <property type="match status" value="1"/>
</dbReference>
<keyword evidence="1" id="KW-0328">Glycosyltransferase</keyword>
<evidence type="ECO:0000313" key="3">
    <source>
        <dbReference type="EMBL" id="GLH68197.1"/>
    </source>
</evidence>
<evidence type="ECO:0000256" key="1">
    <source>
        <dbReference type="ARBA" id="ARBA00022676"/>
    </source>
</evidence>